<comment type="caution">
    <text evidence="3">The sequence shown here is derived from an EMBL/GenBank/DDBJ whole genome shotgun (WGS) entry which is preliminary data.</text>
</comment>
<protein>
    <submittedName>
        <fullName evidence="3">DUF3300 domain-containing protein</fullName>
    </submittedName>
</protein>
<keyword evidence="2" id="KW-1133">Transmembrane helix</keyword>
<keyword evidence="2" id="KW-0812">Transmembrane</keyword>
<dbReference type="Pfam" id="PF11737">
    <property type="entry name" value="DUF3300"/>
    <property type="match status" value="1"/>
</dbReference>
<sequence length="431" mass="49072">MKTNMIFGGIATRRIAQLRWILPTSLLMAIILSININAFSQTNQLETDKGMQNSVASYDSDVRQAILLVSQFPQTLSQLQQEKNQTQASFQGLISDFSQKKQGWFYELTRFPELAHTLATLPAGQSRDDIKKLLPNNDENLETAAWRLYRHHKEDLIEADKLNLQAQESFNKAIQNLDSPTQGAFKKLFQYPDVLALLTDNLDLTTKLGQQYLADKEGLTSQLASLHDSLMIQNQAQMAAYKKELENNPQAKQELNQAAKDFARSNGYILPNGQVVYNGNYGYANPYSYWFGYPYWYGSALWYPGAYWGSFGLSYGFGGFGFSAFPAYGFSNWFYNGGYYMNYPYLYNHFGNYYRNVIVRQPRYVNNGMVAGSRNYYDAYRSNGNYNRGNQNYRQSNNSYNSFQNRSYSGGNRSSFGGGGGRSFSGGGRRR</sequence>
<feature type="region of interest" description="Disordered" evidence="1">
    <location>
        <begin position="408"/>
        <end position="431"/>
    </location>
</feature>
<keyword evidence="4" id="KW-1185">Reference proteome</keyword>
<dbReference type="EMBL" id="JAYGIM010000009">
    <property type="protein sequence ID" value="MEA5427465.1"/>
    <property type="molecule type" value="Genomic_DNA"/>
</dbReference>
<feature type="transmembrane region" description="Helical" evidence="2">
    <location>
        <begin position="20"/>
        <end position="39"/>
    </location>
</feature>
<evidence type="ECO:0000256" key="1">
    <source>
        <dbReference type="SAM" id="MobiDB-lite"/>
    </source>
</evidence>
<evidence type="ECO:0000313" key="3">
    <source>
        <dbReference type="EMBL" id="MEA5427465.1"/>
    </source>
</evidence>
<keyword evidence="2" id="KW-0472">Membrane</keyword>
<gene>
    <name evidence="3" type="ORF">VB798_12805</name>
</gene>
<dbReference type="InterPro" id="IPR021728">
    <property type="entry name" value="DUF3300"/>
</dbReference>
<evidence type="ECO:0000256" key="2">
    <source>
        <dbReference type="SAM" id="Phobius"/>
    </source>
</evidence>
<evidence type="ECO:0000313" key="4">
    <source>
        <dbReference type="Proteomes" id="UP001302222"/>
    </source>
</evidence>
<proteinExistence type="predicted"/>
<dbReference type="RefSeq" id="WP_323258889.1">
    <property type="nucleotide sequence ID" value="NZ_JAYGIM010000009.1"/>
</dbReference>
<reference evidence="3 4" key="1">
    <citation type="submission" date="2023-12" db="EMBL/GenBank/DDBJ databases">
        <title>Novel species of the genus Arcicella isolated from rivers.</title>
        <authorList>
            <person name="Lu H."/>
        </authorList>
    </citation>
    <scope>NUCLEOTIDE SEQUENCE [LARGE SCALE GENOMIC DNA]</scope>
    <source>
        <strain evidence="3 4">DC25W</strain>
    </source>
</reference>
<name>A0ABU5SJK2_9BACT</name>
<organism evidence="3 4">
    <name type="scientific">Arcicella lustrica</name>
    <dbReference type="NCBI Taxonomy" id="2984196"/>
    <lineage>
        <taxon>Bacteria</taxon>
        <taxon>Pseudomonadati</taxon>
        <taxon>Bacteroidota</taxon>
        <taxon>Cytophagia</taxon>
        <taxon>Cytophagales</taxon>
        <taxon>Flectobacillaceae</taxon>
        <taxon>Arcicella</taxon>
    </lineage>
</organism>
<accession>A0ABU5SJK2</accession>
<feature type="compositionally biased region" description="Gly residues" evidence="1">
    <location>
        <begin position="416"/>
        <end position="431"/>
    </location>
</feature>
<dbReference type="Proteomes" id="UP001302222">
    <property type="component" value="Unassembled WGS sequence"/>
</dbReference>